<feature type="transmembrane region" description="Helical" evidence="7">
    <location>
        <begin position="98"/>
        <end position="119"/>
    </location>
</feature>
<evidence type="ECO:0000256" key="4">
    <source>
        <dbReference type="ARBA" id="ARBA00022692"/>
    </source>
</evidence>
<dbReference type="SUPFAM" id="SSF103473">
    <property type="entry name" value="MFS general substrate transporter"/>
    <property type="match status" value="1"/>
</dbReference>
<dbReference type="InterPro" id="IPR005829">
    <property type="entry name" value="Sugar_transporter_CS"/>
</dbReference>
<protein>
    <submittedName>
        <fullName evidence="9">MFS transporter</fullName>
    </submittedName>
</protein>
<comment type="subcellular location">
    <subcellularLocation>
        <location evidence="1">Cell membrane</location>
        <topology evidence="1">Multi-pass membrane protein</topology>
    </subcellularLocation>
</comment>
<keyword evidence="2" id="KW-0813">Transport</keyword>
<evidence type="ECO:0000256" key="6">
    <source>
        <dbReference type="ARBA" id="ARBA00023136"/>
    </source>
</evidence>
<feature type="transmembrane region" description="Helical" evidence="7">
    <location>
        <begin position="39"/>
        <end position="61"/>
    </location>
</feature>
<feature type="domain" description="Major facilitator superfamily (MFS) profile" evidence="8">
    <location>
        <begin position="7"/>
        <end position="387"/>
    </location>
</feature>
<dbReference type="Gene3D" id="1.20.1250.20">
    <property type="entry name" value="MFS general substrate transporter like domains"/>
    <property type="match status" value="1"/>
</dbReference>
<evidence type="ECO:0000259" key="8">
    <source>
        <dbReference type="PROSITE" id="PS50850"/>
    </source>
</evidence>
<feature type="transmembrane region" description="Helical" evidence="7">
    <location>
        <begin position="207"/>
        <end position="230"/>
    </location>
</feature>
<evidence type="ECO:0000256" key="3">
    <source>
        <dbReference type="ARBA" id="ARBA00022475"/>
    </source>
</evidence>
<evidence type="ECO:0000256" key="1">
    <source>
        <dbReference type="ARBA" id="ARBA00004651"/>
    </source>
</evidence>
<keyword evidence="4 7" id="KW-0812">Transmembrane</keyword>
<dbReference type="Proteomes" id="UP000295453">
    <property type="component" value="Unassembled WGS sequence"/>
</dbReference>
<keyword evidence="6 7" id="KW-0472">Membrane</keyword>
<feature type="transmembrane region" description="Helical" evidence="7">
    <location>
        <begin position="73"/>
        <end position="92"/>
    </location>
</feature>
<dbReference type="AlphaFoldDB" id="A0A4R1CHA2"/>
<dbReference type="PANTHER" id="PTHR23517:SF13">
    <property type="entry name" value="MAJOR FACILITATOR SUPERFAMILY MFS_1"/>
    <property type="match status" value="1"/>
</dbReference>
<dbReference type="OrthoDB" id="3177957at2"/>
<dbReference type="InterPro" id="IPR036259">
    <property type="entry name" value="MFS_trans_sf"/>
</dbReference>
<evidence type="ECO:0000256" key="5">
    <source>
        <dbReference type="ARBA" id="ARBA00022989"/>
    </source>
</evidence>
<dbReference type="GO" id="GO:0005886">
    <property type="term" value="C:plasma membrane"/>
    <property type="evidence" value="ECO:0007669"/>
    <property type="project" value="UniProtKB-SubCell"/>
</dbReference>
<dbReference type="InterPro" id="IPR020846">
    <property type="entry name" value="MFS_dom"/>
</dbReference>
<reference evidence="9 10" key="1">
    <citation type="submission" date="2019-03" db="EMBL/GenBank/DDBJ databases">
        <authorList>
            <person name="Kim M.K.M."/>
        </authorList>
    </citation>
    <scope>NUCLEOTIDE SEQUENCE [LARGE SCALE GENOMIC DNA]</scope>
    <source>
        <strain evidence="9 10">18JY15-6</strain>
    </source>
</reference>
<sequence length="400" mass="41056">MNRKTMALLVLKVELFAFFVAAAAPSPLLVPFQHDFGFSAAMLTVIFATYAVALMVALLIAGGLSDHIGRRPVIIGTLLLESAAMLVFLSAQSVEWLLAGRALQGVATGVAVGALNAAILEAAPEDSRLGALINGFAPLAGLAAGGVVTGLLIQKVSDPATTTFIVLAAFFGLGAMASVRLPETSRMRPGTLRSLIPRMSLPHTARATFLSLVPGLIALWATSGLYLSLIPVAMREVFDVKFALAGGLAIGLLNASGAVAPLLLRRYPASLNTVLGSTALLLGAGLAAASVLLASAPTFLVATVMSGAGFGLAFSASPRQVMEFVPADQRASTFASIYVVSYVAFSVPAVLAGVLVHPFGLDDVLLGYAAAVMVAAGLGVVTSLRERAREQTTDVEVLAA</sequence>
<dbReference type="GO" id="GO:0022857">
    <property type="term" value="F:transmembrane transporter activity"/>
    <property type="evidence" value="ECO:0007669"/>
    <property type="project" value="InterPro"/>
</dbReference>
<evidence type="ECO:0000256" key="2">
    <source>
        <dbReference type="ARBA" id="ARBA00022448"/>
    </source>
</evidence>
<feature type="transmembrane region" description="Helical" evidence="7">
    <location>
        <begin position="159"/>
        <end position="179"/>
    </location>
</feature>
<dbReference type="InterPro" id="IPR011701">
    <property type="entry name" value="MFS"/>
</dbReference>
<dbReference type="EMBL" id="SJZJ01000003">
    <property type="protein sequence ID" value="TCJ30640.1"/>
    <property type="molecule type" value="Genomic_DNA"/>
</dbReference>
<dbReference type="PANTHER" id="PTHR23517">
    <property type="entry name" value="RESISTANCE PROTEIN MDTM, PUTATIVE-RELATED-RELATED"/>
    <property type="match status" value="1"/>
</dbReference>
<name>A0A4R1CHA2_9ACTN</name>
<evidence type="ECO:0000313" key="9">
    <source>
        <dbReference type="EMBL" id="TCJ30640.1"/>
    </source>
</evidence>
<feature type="transmembrane region" description="Helical" evidence="7">
    <location>
        <begin position="131"/>
        <end position="153"/>
    </location>
</feature>
<dbReference type="PROSITE" id="PS00216">
    <property type="entry name" value="SUGAR_TRANSPORT_1"/>
    <property type="match status" value="1"/>
</dbReference>
<dbReference type="InterPro" id="IPR050171">
    <property type="entry name" value="MFS_Transporters"/>
</dbReference>
<evidence type="ECO:0000313" key="10">
    <source>
        <dbReference type="Proteomes" id="UP000295453"/>
    </source>
</evidence>
<feature type="transmembrane region" description="Helical" evidence="7">
    <location>
        <begin position="337"/>
        <end position="359"/>
    </location>
</feature>
<proteinExistence type="predicted"/>
<feature type="transmembrane region" description="Helical" evidence="7">
    <location>
        <begin position="271"/>
        <end position="293"/>
    </location>
</feature>
<feature type="transmembrane region" description="Helical" evidence="7">
    <location>
        <begin position="299"/>
        <end position="316"/>
    </location>
</feature>
<dbReference type="PROSITE" id="PS50850">
    <property type="entry name" value="MFS"/>
    <property type="match status" value="1"/>
</dbReference>
<keyword evidence="10" id="KW-1185">Reference proteome</keyword>
<feature type="transmembrane region" description="Helical" evidence="7">
    <location>
        <begin position="365"/>
        <end position="384"/>
    </location>
</feature>
<organism evidence="9 10">
    <name type="scientific">Nocardioides jejuensis</name>
    <dbReference type="NCBI Taxonomy" id="2502782"/>
    <lineage>
        <taxon>Bacteria</taxon>
        <taxon>Bacillati</taxon>
        <taxon>Actinomycetota</taxon>
        <taxon>Actinomycetes</taxon>
        <taxon>Propionibacteriales</taxon>
        <taxon>Nocardioidaceae</taxon>
        <taxon>Nocardioides</taxon>
    </lineage>
</organism>
<keyword evidence="5 7" id="KW-1133">Transmembrane helix</keyword>
<comment type="caution">
    <text evidence="9">The sequence shown here is derived from an EMBL/GenBank/DDBJ whole genome shotgun (WGS) entry which is preliminary data.</text>
</comment>
<evidence type="ECO:0000256" key="7">
    <source>
        <dbReference type="SAM" id="Phobius"/>
    </source>
</evidence>
<dbReference type="RefSeq" id="WP_131581765.1">
    <property type="nucleotide sequence ID" value="NZ_SJZJ01000003.1"/>
</dbReference>
<dbReference type="Pfam" id="PF07690">
    <property type="entry name" value="MFS_1"/>
    <property type="match status" value="1"/>
</dbReference>
<keyword evidence="3" id="KW-1003">Cell membrane</keyword>
<accession>A0A4R1CHA2</accession>
<gene>
    <name evidence="9" type="ORF">EPD65_03505</name>
</gene>
<feature type="transmembrane region" description="Helical" evidence="7">
    <location>
        <begin position="242"/>
        <end position="264"/>
    </location>
</feature>